<evidence type="ECO:0000259" key="4">
    <source>
        <dbReference type="Pfam" id="PF06458"/>
    </source>
</evidence>
<dbReference type="RefSeq" id="WP_208929955.1">
    <property type="nucleotide sequence ID" value="NZ_CP013655.1"/>
</dbReference>
<accession>A0A0U2X9H3</accession>
<evidence type="ECO:0000256" key="3">
    <source>
        <dbReference type="SAM" id="SignalP"/>
    </source>
</evidence>
<dbReference type="InterPro" id="IPR009459">
    <property type="entry name" value="MucBP_dom"/>
</dbReference>
<evidence type="ECO:0000313" key="5">
    <source>
        <dbReference type="EMBL" id="ALS36736.1"/>
    </source>
</evidence>
<keyword evidence="6" id="KW-1185">Reference proteome</keyword>
<keyword evidence="2" id="KW-1133">Transmembrane helix</keyword>
<dbReference type="Gene3D" id="3.10.20.320">
    <property type="entry name" value="Putative peptidoglycan bound protein (lpxtg motif)"/>
    <property type="match status" value="2"/>
</dbReference>
<dbReference type="KEGG" id="erx:ATZ35_06075"/>
<protein>
    <recommendedName>
        <fullName evidence="4">MucBP domain-containing protein</fullName>
    </recommendedName>
</protein>
<gene>
    <name evidence="5" type="ORF">ATZ35_06075</name>
</gene>
<dbReference type="STRING" id="118060.ATZ35_06075"/>
<sequence length="490" mass="54192">MKKTIVSMIVLATAVFLLPLSSEAAQLNFYDIDTLSSQEKEAIIKEKPSISSEYEQYTIVYQKDSAGAGTDEHTDLGGSFGQGNSGKTLKSTTQSALPKAGELDHANLLLYGSGIIAISLFALYKRKKYSKLLLVILIPASLGTRSLTVLAAGESLIPTETISLSKGEVKSIEPTVIEGYTYVGYFPVGQTNPPKGDSTIIVRYVDGNNNELHGSQIITGTIGENYDASTEKYVLAISGYTLNEAKLPVNATGMFEEKEQTVTYEYEKEADKEGTVTIRYLNTDGVDIMPSDSLSGEIGKAFHIEKKEIPNFLFKHAEGELDGVFSQEKTTIKLYYTDEVKINIHYINKSTKEPLMLNSLNYYADYLRPELSDIDDYYYTSSYNGKTYSSGSVVSSDQVTVKAGTEYILPKEIRFLITKPDGQTMDSFTFPKVIVTSDGGWIAGIDSYSNYLFFSERPEYIPENYKGTADQLEINVTYELTYITTAIPEP</sequence>
<feature type="transmembrane region" description="Helical" evidence="2">
    <location>
        <begin position="108"/>
        <end position="125"/>
    </location>
</feature>
<feature type="domain" description="MucBP" evidence="4">
    <location>
        <begin position="199"/>
        <end position="267"/>
    </location>
</feature>
<evidence type="ECO:0000256" key="1">
    <source>
        <dbReference type="ARBA" id="ARBA00022737"/>
    </source>
</evidence>
<keyword evidence="2" id="KW-0472">Membrane</keyword>
<reference evidence="6" key="1">
    <citation type="submission" date="2015-12" db="EMBL/GenBank/DDBJ databases">
        <authorList>
            <person name="Lauer A."/>
            <person name="Humrighouse B."/>
            <person name="Loparev V."/>
            <person name="Shewmaker P.L."/>
            <person name="Whitney A.M."/>
            <person name="McLaughlin R.W."/>
        </authorList>
    </citation>
    <scope>NUCLEOTIDE SEQUENCE [LARGE SCALE GENOMIC DNA]</scope>
    <source>
        <strain evidence="6">LMG 26678</strain>
    </source>
</reference>
<keyword evidence="2" id="KW-0812">Transmembrane</keyword>
<feature type="signal peptide" evidence="3">
    <location>
        <begin position="1"/>
        <end position="24"/>
    </location>
</feature>
<keyword evidence="3" id="KW-0732">Signal</keyword>
<organism evidence="5 6">
    <name type="scientific">Enterococcus rotai</name>
    <dbReference type="NCBI Taxonomy" id="118060"/>
    <lineage>
        <taxon>Bacteria</taxon>
        <taxon>Bacillati</taxon>
        <taxon>Bacillota</taxon>
        <taxon>Bacilli</taxon>
        <taxon>Lactobacillales</taxon>
        <taxon>Enterococcaceae</taxon>
        <taxon>Enterococcus</taxon>
    </lineage>
</organism>
<feature type="chain" id="PRO_5006834182" description="MucBP domain-containing protein" evidence="3">
    <location>
        <begin position="25"/>
        <end position="490"/>
    </location>
</feature>
<dbReference type="Pfam" id="PF06458">
    <property type="entry name" value="MucBP"/>
    <property type="match status" value="2"/>
</dbReference>
<dbReference type="Proteomes" id="UP000067523">
    <property type="component" value="Chromosome"/>
</dbReference>
<keyword evidence="1" id="KW-0677">Repeat</keyword>
<feature type="domain" description="MucBP" evidence="4">
    <location>
        <begin position="275"/>
        <end position="337"/>
    </location>
</feature>
<evidence type="ECO:0000313" key="6">
    <source>
        <dbReference type="Proteomes" id="UP000067523"/>
    </source>
</evidence>
<proteinExistence type="predicted"/>
<feature type="transmembrane region" description="Helical" evidence="2">
    <location>
        <begin position="132"/>
        <end position="153"/>
    </location>
</feature>
<dbReference type="AlphaFoldDB" id="A0A0U2X9H3"/>
<evidence type="ECO:0000256" key="2">
    <source>
        <dbReference type="SAM" id="Phobius"/>
    </source>
</evidence>
<dbReference type="EMBL" id="CP013655">
    <property type="protein sequence ID" value="ALS36736.1"/>
    <property type="molecule type" value="Genomic_DNA"/>
</dbReference>
<name>A0A0U2X9H3_9ENTE</name>